<accession>A0ACC2TDA0</accession>
<evidence type="ECO:0000313" key="1">
    <source>
        <dbReference type="EMBL" id="KAJ9072426.1"/>
    </source>
</evidence>
<keyword evidence="2" id="KW-1185">Reference proteome</keyword>
<evidence type="ECO:0000313" key="2">
    <source>
        <dbReference type="Proteomes" id="UP001165960"/>
    </source>
</evidence>
<name>A0ACC2TDA0_9FUNG</name>
<dbReference type="EMBL" id="QTSX02003010">
    <property type="protein sequence ID" value="KAJ9072426.1"/>
    <property type="molecule type" value="Genomic_DNA"/>
</dbReference>
<comment type="caution">
    <text evidence="1">The sequence shown here is derived from an EMBL/GenBank/DDBJ whole genome shotgun (WGS) entry which is preliminary data.</text>
</comment>
<organism evidence="1 2">
    <name type="scientific">Entomophthora muscae</name>
    <dbReference type="NCBI Taxonomy" id="34485"/>
    <lineage>
        <taxon>Eukaryota</taxon>
        <taxon>Fungi</taxon>
        <taxon>Fungi incertae sedis</taxon>
        <taxon>Zoopagomycota</taxon>
        <taxon>Entomophthoromycotina</taxon>
        <taxon>Entomophthoromycetes</taxon>
        <taxon>Entomophthorales</taxon>
        <taxon>Entomophthoraceae</taxon>
        <taxon>Entomophthora</taxon>
    </lineage>
</organism>
<protein>
    <submittedName>
        <fullName evidence="1">Uncharacterized protein</fullName>
    </submittedName>
</protein>
<sequence length="782" mass="87033">MSGCFSNTSESHTLCHDGEDPSPSLQMSLEDKQQLSSLFSVESAQPRLSLTQTCKLICEASFDPVLVCSEDKVWGCNSRLLELLGYSSEKNFLQFSTSQILERHFYPHSVIENGNTKPAGVRDVCRVYVTSSGSGQKLSSVRAKQWELDDGQALYTLSVFESPSPQGYRETSPLKESALQTTGSAPSKRQTSFLSDIPTQRSQGLQFDIASLPTSELLFREVSLILDSLPCLIWYLGPSGELTYMNKLYKEVLGVEHLQESFLNLIHPEDHSKMMPRWNNCMENQISFSMEIRLRYHPEKPLPPGRDREYRWFSLSSVPLSHFGQTSLATWVCSATDINDLRVAQSEKARYEASEKAALDASRLKSDFLAMMSHEIRTPLFGVVGNTCLVKETKLDKEQMELVDSIELSGKLLMTVIQDVLDFSRIESGRMIIQRSTFKLESLTKHIGQMLKTEASKKGVELSATHSEFSGNLLGDSGRLLQVLTNLTSNAIKFTQQGSVRLSAKLHIEPKPDGMLHQASLSVQVVDTGIGISEESIPSLFTPWTQADVARRRCYGGSGLGLSICKSLISLMNGKIGLESKLGEGTTVWFWVPLEVEAIEPNALDLPTATLVFSPQSKPTLPPPEPTPVFHKPKRRARLSPVTTTLPVSKRFRVLVAEDNPVNQAILARFLDKMGDIEYVMISDGQIALDSYLAHGSGFYDIILLDQSLPGMNGDEICRRIRSCDGDQILISVSANAMLADQVRFLELGMNDSLSKPVTYERFRQVLSLWLTRGHALRKDNS</sequence>
<reference evidence="1" key="1">
    <citation type="submission" date="2022-04" db="EMBL/GenBank/DDBJ databases">
        <title>Genome of the entomopathogenic fungus Entomophthora muscae.</title>
        <authorList>
            <person name="Elya C."/>
            <person name="Lovett B.R."/>
            <person name="Lee E."/>
            <person name="Macias A.M."/>
            <person name="Hajek A.E."/>
            <person name="De Bivort B.L."/>
            <person name="Kasson M.T."/>
            <person name="De Fine Licht H.H."/>
            <person name="Stajich J.E."/>
        </authorList>
    </citation>
    <scope>NUCLEOTIDE SEQUENCE</scope>
    <source>
        <strain evidence="1">Berkeley</strain>
    </source>
</reference>
<dbReference type="Proteomes" id="UP001165960">
    <property type="component" value="Unassembled WGS sequence"/>
</dbReference>
<proteinExistence type="predicted"/>
<gene>
    <name evidence="1" type="ORF">DSO57_1027653</name>
</gene>